<organism evidence="1 2">
    <name type="scientific">Actinoplanes missouriensis (strain ATCC 14538 / DSM 43046 / CBS 188.64 / JCM 3121 / NBRC 102363 / NCIMB 12654 / NRRL B-3342 / UNCC 431)</name>
    <dbReference type="NCBI Taxonomy" id="512565"/>
    <lineage>
        <taxon>Bacteria</taxon>
        <taxon>Bacillati</taxon>
        <taxon>Actinomycetota</taxon>
        <taxon>Actinomycetes</taxon>
        <taxon>Micromonosporales</taxon>
        <taxon>Micromonosporaceae</taxon>
        <taxon>Actinoplanes</taxon>
    </lineage>
</organism>
<dbReference type="PATRIC" id="fig|512565.3.peg.6773"/>
<keyword evidence="2" id="KW-1185">Reference proteome</keyword>
<dbReference type="AlphaFoldDB" id="I0HG57"/>
<dbReference type="EMBL" id="AP012319">
    <property type="protein sequence ID" value="BAL91994.1"/>
    <property type="molecule type" value="Genomic_DNA"/>
</dbReference>
<dbReference type="RefSeq" id="WP_014446879.1">
    <property type="nucleotide sequence ID" value="NC_017093.1"/>
</dbReference>
<gene>
    <name evidence="1" type="ordered locus">AMIS_67740</name>
</gene>
<dbReference type="HOGENOM" id="CLU_2821437_0_0_11"/>
<proteinExistence type="predicted"/>
<dbReference type="STRING" id="512565.AMIS_67740"/>
<evidence type="ECO:0000313" key="2">
    <source>
        <dbReference type="Proteomes" id="UP000007882"/>
    </source>
</evidence>
<dbReference type="KEGG" id="ams:AMIS_67740"/>
<reference evidence="1 2" key="1">
    <citation type="submission" date="2012-02" db="EMBL/GenBank/DDBJ databases">
        <title>Complete genome sequence of Actinoplanes missouriensis 431 (= NBRC 102363).</title>
        <authorList>
            <person name="Ohnishi Y."/>
            <person name="Ishikawa J."/>
            <person name="Sekine M."/>
            <person name="Hosoyama A."/>
            <person name="Harada T."/>
            <person name="Narita H."/>
            <person name="Hata T."/>
            <person name="Konno Y."/>
            <person name="Tutikane K."/>
            <person name="Fujita N."/>
            <person name="Horinouchi S."/>
            <person name="Hayakawa M."/>
        </authorList>
    </citation>
    <scope>NUCLEOTIDE SEQUENCE [LARGE SCALE GENOMIC DNA]</scope>
    <source>
        <strain evidence="2">ATCC 14538 / DSM 43046 / CBS 188.64 / JCM 3121 / NBRC 102363 / NCIMB 12654 / NRRL B-3342 / UNCC 431</strain>
    </source>
</reference>
<name>I0HG57_ACTM4</name>
<accession>I0HG57</accession>
<protein>
    <submittedName>
        <fullName evidence="1">Uncharacterized protein</fullName>
    </submittedName>
</protein>
<sequence length="66" mass="6783">MIHSLPLEPVGTPCSTVTGRPHARLLSYGGIRSDAPIGHRVLPINMPALVIDITGAGRAVTGAGGW</sequence>
<evidence type="ECO:0000313" key="1">
    <source>
        <dbReference type="EMBL" id="BAL91994.1"/>
    </source>
</evidence>
<dbReference type="Proteomes" id="UP000007882">
    <property type="component" value="Chromosome"/>
</dbReference>